<dbReference type="Pfam" id="PF13490">
    <property type="entry name" value="zf-HC2"/>
    <property type="match status" value="1"/>
</dbReference>
<proteinExistence type="predicted"/>
<organism evidence="4 5">
    <name type="scientific">Catellatospora citrea</name>
    <dbReference type="NCBI Taxonomy" id="53366"/>
    <lineage>
        <taxon>Bacteria</taxon>
        <taxon>Bacillati</taxon>
        <taxon>Actinomycetota</taxon>
        <taxon>Actinomycetes</taxon>
        <taxon>Micromonosporales</taxon>
        <taxon>Micromonosporaceae</taxon>
        <taxon>Catellatospora</taxon>
    </lineage>
</organism>
<feature type="domain" description="Putative zinc-finger" evidence="3">
    <location>
        <begin position="3"/>
        <end position="37"/>
    </location>
</feature>
<keyword evidence="2" id="KW-0812">Transmembrane</keyword>
<evidence type="ECO:0000313" key="5">
    <source>
        <dbReference type="Proteomes" id="UP000659904"/>
    </source>
</evidence>
<gene>
    <name evidence="4" type="ORF">Cci01nite_28360</name>
</gene>
<dbReference type="RefSeq" id="WP_170212917.1">
    <property type="nucleotide sequence ID" value="NZ_BONH01000009.1"/>
</dbReference>
<name>A0A8J3K768_9ACTN</name>
<accession>A0A8J3K768</accession>
<sequence>MGCTQARELLSARLDGADEPDAREAVDAHVDGCAACADWWQRAESVTRLARTAAALPVPPLSAQALAAVLAAAPTPPVRRARFDVAAWLRRALLAVGLGQFLLGVAQISSLAAADRHAHSAVGSVSSGHLWHESAAWNVAIGAALAWLAWRRTRPAALLPVMTAFVIVLSLLTANDALADRVEASRVWSHGLVLVGYGLLLALNHPRLRGDEPPARAARPGGTWSLRRGDDGDGPLAPVVPFPVRVAVTRTVTVEQRRAA</sequence>
<comment type="caution">
    <text evidence="4">The sequence shown here is derived from an EMBL/GenBank/DDBJ whole genome shotgun (WGS) entry which is preliminary data.</text>
</comment>
<dbReference type="InterPro" id="IPR027383">
    <property type="entry name" value="Znf_put"/>
</dbReference>
<evidence type="ECO:0000259" key="3">
    <source>
        <dbReference type="Pfam" id="PF13490"/>
    </source>
</evidence>
<feature type="transmembrane region" description="Helical" evidence="2">
    <location>
        <begin position="187"/>
        <end position="203"/>
    </location>
</feature>
<feature type="transmembrane region" description="Helical" evidence="2">
    <location>
        <begin position="157"/>
        <end position="175"/>
    </location>
</feature>
<keyword evidence="5" id="KW-1185">Reference proteome</keyword>
<feature type="transmembrane region" description="Helical" evidence="2">
    <location>
        <begin position="92"/>
        <end position="114"/>
    </location>
</feature>
<reference evidence="4 5" key="1">
    <citation type="submission" date="2021-01" db="EMBL/GenBank/DDBJ databases">
        <title>Whole genome shotgun sequence of Catellatospora citrea NBRC 14495.</title>
        <authorList>
            <person name="Komaki H."/>
            <person name="Tamura T."/>
        </authorList>
    </citation>
    <scope>NUCLEOTIDE SEQUENCE [LARGE SCALE GENOMIC DNA]</scope>
    <source>
        <strain evidence="4 5">NBRC 14495</strain>
    </source>
</reference>
<feature type="transmembrane region" description="Helical" evidence="2">
    <location>
        <begin position="134"/>
        <end position="150"/>
    </location>
</feature>
<dbReference type="Proteomes" id="UP000659904">
    <property type="component" value="Unassembled WGS sequence"/>
</dbReference>
<evidence type="ECO:0000313" key="4">
    <source>
        <dbReference type="EMBL" id="GIF97742.1"/>
    </source>
</evidence>
<feature type="region of interest" description="Disordered" evidence="1">
    <location>
        <begin position="211"/>
        <end position="232"/>
    </location>
</feature>
<evidence type="ECO:0000256" key="1">
    <source>
        <dbReference type="SAM" id="MobiDB-lite"/>
    </source>
</evidence>
<dbReference type="AlphaFoldDB" id="A0A8J3K768"/>
<evidence type="ECO:0000256" key="2">
    <source>
        <dbReference type="SAM" id="Phobius"/>
    </source>
</evidence>
<keyword evidence="2" id="KW-1133">Transmembrane helix</keyword>
<keyword evidence="2" id="KW-0472">Membrane</keyword>
<dbReference type="EMBL" id="BONH01000009">
    <property type="protein sequence ID" value="GIF97742.1"/>
    <property type="molecule type" value="Genomic_DNA"/>
</dbReference>
<protein>
    <submittedName>
        <fullName evidence="4">Membrane protein</fullName>
    </submittedName>
</protein>